<dbReference type="Pfam" id="PF02163">
    <property type="entry name" value="Peptidase_M50"/>
    <property type="match status" value="1"/>
</dbReference>
<evidence type="ECO:0000256" key="5">
    <source>
        <dbReference type="ARBA" id="ARBA00022692"/>
    </source>
</evidence>
<gene>
    <name evidence="13" type="ORF">Q0812_11005</name>
</gene>
<dbReference type="PANTHER" id="PTHR42837:SF2">
    <property type="entry name" value="MEMBRANE METALLOPROTEASE ARASP2, CHLOROPLASTIC-RELATED"/>
    <property type="match status" value="1"/>
</dbReference>
<keyword evidence="9 13" id="KW-0482">Metalloprotease</keyword>
<keyword evidence="10 11" id="KW-0472">Membrane</keyword>
<dbReference type="InterPro" id="IPR004387">
    <property type="entry name" value="Pept_M50_Zn"/>
</dbReference>
<evidence type="ECO:0000256" key="3">
    <source>
        <dbReference type="ARBA" id="ARBA00007931"/>
    </source>
</evidence>
<dbReference type="GO" id="GO:0008237">
    <property type="term" value="F:metallopeptidase activity"/>
    <property type="evidence" value="ECO:0007669"/>
    <property type="project" value="UniProtKB-KW"/>
</dbReference>
<evidence type="ECO:0000256" key="7">
    <source>
        <dbReference type="ARBA" id="ARBA00022833"/>
    </source>
</evidence>
<comment type="similarity">
    <text evidence="3">Belongs to the peptidase M50B family.</text>
</comment>
<dbReference type="Proteomes" id="UP001169063">
    <property type="component" value="Unassembled WGS sequence"/>
</dbReference>
<dbReference type="CDD" id="cd06163">
    <property type="entry name" value="S2P-M50_PDZ_RseP-like"/>
    <property type="match status" value="1"/>
</dbReference>
<feature type="domain" description="PDZ" evidence="12">
    <location>
        <begin position="132"/>
        <end position="207"/>
    </location>
</feature>
<comment type="subcellular location">
    <subcellularLocation>
        <location evidence="2">Membrane</location>
        <topology evidence="2">Multi-pass membrane protein</topology>
    </subcellularLocation>
</comment>
<evidence type="ECO:0000313" key="14">
    <source>
        <dbReference type="Proteomes" id="UP001169063"/>
    </source>
</evidence>
<evidence type="ECO:0000256" key="10">
    <source>
        <dbReference type="ARBA" id="ARBA00023136"/>
    </source>
</evidence>
<name>A0ABT8SPX8_9CAUL</name>
<dbReference type="CDD" id="cd23081">
    <property type="entry name" value="cpPDZ_EcRseP-like"/>
    <property type="match status" value="1"/>
</dbReference>
<feature type="transmembrane region" description="Helical" evidence="11">
    <location>
        <begin position="368"/>
        <end position="386"/>
    </location>
</feature>
<comment type="cofactor">
    <cofactor evidence="1">
        <name>Zn(2+)</name>
        <dbReference type="ChEBI" id="CHEBI:29105"/>
    </cofactor>
</comment>
<feature type="transmembrane region" description="Helical" evidence="11">
    <location>
        <begin position="317"/>
        <end position="338"/>
    </location>
</feature>
<dbReference type="InterPro" id="IPR036034">
    <property type="entry name" value="PDZ_sf"/>
</dbReference>
<evidence type="ECO:0000256" key="6">
    <source>
        <dbReference type="ARBA" id="ARBA00022801"/>
    </source>
</evidence>
<comment type="caution">
    <text evidence="13">The sequence shown here is derived from an EMBL/GenBank/DDBJ whole genome shotgun (WGS) entry which is preliminary data.</text>
</comment>
<dbReference type="EMBL" id="JAUKTR010000004">
    <property type="protein sequence ID" value="MDO1559953.1"/>
    <property type="molecule type" value="Genomic_DNA"/>
</dbReference>
<feature type="transmembrane region" description="Helical" evidence="11">
    <location>
        <begin position="118"/>
        <end position="143"/>
    </location>
</feature>
<keyword evidence="14" id="KW-1185">Reference proteome</keyword>
<keyword evidence="7" id="KW-0862">Zinc</keyword>
<dbReference type="InterPro" id="IPR041489">
    <property type="entry name" value="PDZ_6"/>
</dbReference>
<reference evidence="13" key="1">
    <citation type="submission" date="2023-07" db="EMBL/GenBank/DDBJ databases">
        <title>Brevundimonas soil sp. nov., isolated from the soil of chemical plant.</title>
        <authorList>
            <person name="Wu N."/>
        </authorList>
    </citation>
    <scope>NUCLEOTIDE SEQUENCE</scope>
    <source>
        <strain evidence="13">XZ-24</strain>
    </source>
</reference>
<evidence type="ECO:0000313" key="13">
    <source>
        <dbReference type="EMBL" id="MDO1559953.1"/>
    </source>
</evidence>
<proteinExistence type="inferred from homology"/>
<dbReference type="InterPro" id="IPR008915">
    <property type="entry name" value="Peptidase_M50"/>
</dbReference>
<evidence type="ECO:0000256" key="1">
    <source>
        <dbReference type="ARBA" id="ARBA00001947"/>
    </source>
</evidence>
<keyword evidence="6" id="KW-0378">Hydrolase</keyword>
<dbReference type="InterPro" id="IPR001478">
    <property type="entry name" value="PDZ"/>
</dbReference>
<dbReference type="RefSeq" id="WP_302110384.1">
    <property type="nucleotide sequence ID" value="NZ_JAUKTR010000004.1"/>
</dbReference>
<organism evidence="13 14">
    <name type="scientific">Peiella sedimenti</name>
    <dbReference type="NCBI Taxonomy" id="3061083"/>
    <lineage>
        <taxon>Bacteria</taxon>
        <taxon>Pseudomonadati</taxon>
        <taxon>Pseudomonadota</taxon>
        <taxon>Alphaproteobacteria</taxon>
        <taxon>Caulobacterales</taxon>
        <taxon>Caulobacteraceae</taxon>
        <taxon>Peiella</taxon>
    </lineage>
</organism>
<evidence type="ECO:0000256" key="9">
    <source>
        <dbReference type="ARBA" id="ARBA00023049"/>
    </source>
</evidence>
<dbReference type="Pfam" id="PF17820">
    <property type="entry name" value="PDZ_6"/>
    <property type="match status" value="1"/>
</dbReference>
<sequence length="403" mass="42991">MLDALTSTLLAIASFIVVLSIVITFHELGHYWAGRLFGVKTERFSLGFGRALISHRDKRGVEWRIGWLPLGGYVKFAGDLDGAPDAKTLDAARQQIVAAEGAGAERAYFDFKPVWQRALIVFAGPFANFVLAVLIFASLAMAAGEVVRIKPVVGEVSAGGAAAEAGFRPGDLITRANGRAIDDWSDVAQMVQFRAGEPIRFDVERAGQTLELTATPRARTLEIDGQPVTQGVLGIAFNPTPETIERRALNPVTALGEGVRMTATVLDTTLTYLRRVVTGRESGDQLSGPLGIARASGTVASGAATGAENLGDGVWRVTASLLLLTGLLSVGVGFLNLLPVPILDGGRLVFYAYEAVARRPLDARIQELGYRVGLVLLVGLILFATWNDVQKFSLFRSLGGSIS</sequence>
<evidence type="ECO:0000256" key="2">
    <source>
        <dbReference type="ARBA" id="ARBA00004141"/>
    </source>
</evidence>
<feature type="transmembrane region" description="Helical" evidence="11">
    <location>
        <begin position="6"/>
        <end position="25"/>
    </location>
</feature>
<evidence type="ECO:0000256" key="8">
    <source>
        <dbReference type="ARBA" id="ARBA00022989"/>
    </source>
</evidence>
<accession>A0ABT8SPX8</accession>
<dbReference type="Gene3D" id="2.30.42.10">
    <property type="match status" value="1"/>
</dbReference>
<dbReference type="PANTHER" id="PTHR42837">
    <property type="entry name" value="REGULATOR OF SIGMA-E PROTEASE RSEP"/>
    <property type="match status" value="1"/>
</dbReference>
<dbReference type="SMART" id="SM00228">
    <property type="entry name" value="PDZ"/>
    <property type="match status" value="1"/>
</dbReference>
<protein>
    <submittedName>
        <fullName evidence="13">RIP metalloprotease</fullName>
    </submittedName>
</protein>
<evidence type="ECO:0000256" key="4">
    <source>
        <dbReference type="ARBA" id="ARBA00022670"/>
    </source>
</evidence>
<evidence type="ECO:0000256" key="11">
    <source>
        <dbReference type="SAM" id="Phobius"/>
    </source>
</evidence>
<keyword evidence="4" id="KW-0645">Protease</keyword>
<keyword evidence="8 11" id="KW-1133">Transmembrane helix</keyword>
<dbReference type="SUPFAM" id="SSF50156">
    <property type="entry name" value="PDZ domain-like"/>
    <property type="match status" value="1"/>
</dbReference>
<keyword evidence="5 11" id="KW-0812">Transmembrane</keyword>
<evidence type="ECO:0000259" key="12">
    <source>
        <dbReference type="SMART" id="SM00228"/>
    </source>
</evidence>